<dbReference type="EMBL" id="JABSTQ010005782">
    <property type="protein sequence ID" value="KAG0438545.1"/>
    <property type="molecule type" value="Genomic_DNA"/>
</dbReference>
<organism evidence="1 2">
    <name type="scientific">Ixodes persulcatus</name>
    <name type="common">Taiga tick</name>
    <dbReference type="NCBI Taxonomy" id="34615"/>
    <lineage>
        <taxon>Eukaryota</taxon>
        <taxon>Metazoa</taxon>
        <taxon>Ecdysozoa</taxon>
        <taxon>Arthropoda</taxon>
        <taxon>Chelicerata</taxon>
        <taxon>Arachnida</taxon>
        <taxon>Acari</taxon>
        <taxon>Parasitiformes</taxon>
        <taxon>Ixodida</taxon>
        <taxon>Ixodoidea</taxon>
        <taxon>Ixodidae</taxon>
        <taxon>Ixodinae</taxon>
        <taxon>Ixodes</taxon>
    </lineage>
</organism>
<accession>A0AC60QRX9</accession>
<comment type="caution">
    <text evidence="1">The sequence shown here is derived from an EMBL/GenBank/DDBJ whole genome shotgun (WGS) entry which is preliminary data.</text>
</comment>
<proteinExistence type="predicted"/>
<name>A0AC60QRX9_IXOPE</name>
<keyword evidence="2" id="KW-1185">Reference proteome</keyword>
<dbReference type="Proteomes" id="UP000805193">
    <property type="component" value="Unassembled WGS sequence"/>
</dbReference>
<sequence>MFDLYRTGICHNPPPLLGHRQDRDRREHETSMTSSDRNRGTTFLDALRPRILRVHLGAHLRSAPVEGQVYLHVKEICVHPGYNGRLPTNMVPDIAIIELVEKVNMTTTIQPVCLPKSGEELPEGSKLYATGWGGVEVHKADGKWTVHGIVSTGPTPCNSPSSPQGFVKVSAYIKDFIEPYMDPSNGPEERGKLCQYFS</sequence>
<protein>
    <submittedName>
        <fullName evidence="1">Uncharacterized protein</fullName>
    </submittedName>
</protein>
<gene>
    <name evidence="1" type="ORF">HPB47_016970</name>
</gene>
<reference evidence="1 2" key="1">
    <citation type="journal article" date="2020" name="Cell">
        <title>Large-Scale Comparative Analyses of Tick Genomes Elucidate Their Genetic Diversity and Vector Capacities.</title>
        <authorList>
            <consortium name="Tick Genome and Microbiome Consortium (TIGMIC)"/>
            <person name="Jia N."/>
            <person name="Wang J."/>
            <person name="Shi W."/>
            <person name="Du L."/>
            <person name="Sun Y."/>
            <person name="Zhan W."/>
            <person name="Jiang J.F."/>
            <person name="Wang Q."/>
            <person name="Zhang B."/>
            <person name="Ji P."/>
            <person name="Bell-Sakyi L."/>
            <person name="Cui X.M."/>
            <person name="Yuan T.T."/>
            <person name="Jiang B.G."/>
            <person name="Yang W.F."/>
            <person name="Lam T.T."/>
            <person name="Chang Q.C."/>
            <person name="Ding S.J."/>
            <person name="Wang X.J."/>
            <person name="Zhu J.G."/>
            <person name="Ruan X.D."/>
            <person name="Zhao L."/>
            <person name="Wei J.T."/>
            <person name="Ye R.Z."/>
            <person name="Que T.C."/>
            <person name="Du C.H."/>
            <person name="Zhou Y.H."/>
            <person name="Cheng J.X."/>
            <person name="Dai P.F."/>
            <person name="Guo W.B."/>
            <person name="Han X.H."/>
            <person name="Huang E.J."/>
            <person name="Li L.F."/>
            <person name="Wei W."/>
            <person name="Gao Y.C."/>
            <person name="Liu J.Z."/>
            <person name="Shao H.Z."/>
            <person name="Wang X."/>
            <person name="Wang C.C."/>
            <person name="Yang T.C."/>
            <person name="Huo Q.B."/>
            <person name="Li W."/>
            <person name="Chen H.Y."/>
            <person name="Chen S.E."/>
            <person name="Zhou L.G."/>
            <person name="Ni X.B."/>
            <person name="Tian J.H."/>
            <person name="Sheng Y."/>
            <person name="Liu T."/>
            <person name="Pan Y.S."/>
            <person name="Xia L.Y."/>
            <person name="Li J."/>
            <person name="Zhao F."/>
            <person name="Cao W.C."/>
        </authorList>
    </citation>
    <scope>NUCLEOTIDE SEQUENCE [LARGE SCALE GENOMIC DNA]</scope>
    <source>
        <strain evidence="1">Iper-2018</strain>
    </source>
</reference>
<evidence type="ECO:0000313" key="1">
    <source>
        <dbReference type="EMBL" id="KAG0438545.1"/>
    </source>
</evidence>
<evidence type="ECO:0000313" key="2">
    <source>
        <dbReference type="Proteomes" id="UP000805193"/>
    </source>
</evidence>